<dbReference type="GO" id="GO:0005765">
    <property type="term" value="C:lysosomal membrane"/>
    <property type="evidence" value="ECO:0007669"/>
    <property type="project" value="UniProtKB-SubCell"/>
</dbReference>
<dbReference type="GO" id="GO:0006886">
    <property type="term" value="P:intracellular protein transport"/>
    <property type="evidence" value="ECO:0007669"/>
    <property type="project" value="InterPro"/>
</dbReference>
<comment type="subcellular location">
    <subcellularLocation>
        <location evidence="3">Late endosome membrane</location>
        <topology evidence="3">Peripheral membrane protein</topology>
        <orientation evidence="3">Cytoplasmic side</orientation>
    </subcellularLocation>
    <subcellularLocation>
        <location evidence="3">Lysosome membrane</location>
        <topology evidence="3">Peripheral membrane protein</topology>
        <orientation evidence="3">Cytoplasmic side</orientation>
    </subcellularLocation>
    <text evidence="3">Cytoplasmic, peripheral membrane protein associated with late endosomes/lysosomes.</text>
</comment>
<accession>A0A0V0Z6K5</accession>
<reference evidence="7 8" key="1">
    <citation type="submission" date="2015-01" db="EMBL/GenBank/DDBJ databases">
        <title>Evolution of Trichinella species and genotypes.</title>
        <authorList>
            <person name="Korhonen P.K."/>
            <person name="Edoardo P."/>
            <person name="Giuseppe L.R."/>
            <person name="Gasser R.B."/>
        </authorList>
    </citation>
    <scope>NUCLEOTIDE SEQUENCE [LARGE SCALE GENOMIC DNA]</scope>
    <source>
        <strain evidence="7">ISS2496</strain>
    </source>
</reference>
<evidence type="ECO:0000259" key="6">
    <source>
        <dbReference type="Pfam" id="PF04841"/>
    </source>
</evidence>
<evidence type="ECO:0000256" key="4">
    <source>
        <dbReference type="SAM" id="Phobius"/>
    </source>
</evidence>
<evidence type="ECO:0000259" key="5">
    <source>
        <dbReference type="Pfam" id="PF04840"/>
    </source>
</evidence>
<evidence type="ECO:0000256" key="2">
    <source>
        <dbReference type="ARBA" id="ARBA00017947"/>
    </source>
</evidence>
<dbReference type="GO" id="GO:0016197">
    <property type="term" value="P:endosomal transport"/>
    <property type="evidence" value="ECO:0007669"/>
    <property type="project" value="TreeGrafter"/>
</dbReference>
<dbReference type="Pfam" id="PF04841">
    <property type="entry name" value="Vps16_N"/>
    <property type="match status" value="1"/>
</dbReference>
<keyword evidence="3" id="KW-0653">Protein transport</keyword>
<keyword evidence="3" id="KW-0967">Endosome</keyword>
<dbReference type="GO" id="GO:0031902">
    <property type="term" value="C:late endosome membrane"/>
    <property type="evidence" value="ECO:0007669"/>
    <property type="project" value="UniProtKB-SubCell"/>
</dbReference>
<dbReference type="InterPro" id="IPR038132">
    <property type="entry name" value="Vps16_C_sf"/>
</dbReference>
<dbReference type="GO" id="GO:0042144">
    <property type="term" value="P:vacuole fusion, non-autophagic"/>
    <property type="evidence" value="ECO:0007669"/>
    <property type="project" value="TreeGrafter"/>
</dbReference>
<dbReference type="EMBL" id="JYDQ01000362">
    <property type="protein sequence ID" value="KRY08128.1"/>
    <property type="molecule type" value="Genomic_DNA"/>
</dbReference>
<dbReference type="SUPFAM" id="SSF50978">
    <property type="entry name" value="WD40 repeat-like"/>
    <property type="match status" value="1"/>
</dbReference>
<dbReference type="GO" id="GO:0003779">
    <property type="term" value="F:actin binding"/>
    <property type="evidence" value="ECO:0007669"/>
    <property type="project" value="TreeGrafter"/>
</dbReference>
<dbReference type="PIRSF" id="PIRSF007949">
    <property type="entry name" value="VPS16"/>
    <property type="match status" value="1"/>
</dbReference>
<keyword evidence="8" id="KW-1185">Reference proteome</keyword>
<keyword evidence="3" id="KW-0813">Transport</keyword>
<dbReference type="PANTHER" id="PTHR12811:SF0">
    <property type="entry name" value="VACUOLAR PROTEIN SORTING-ASSOCIATED PROTEIN 16 HOMOLOG"/>
    <property type="match status" value="1"/>
</dbReference>
<dbReference type="GO" id="GO:0030897">
    <property type="term" value="C:HOPS complex"/>
    <property type="evidence" value="ECO:0007669"/>
    <property type="project" value="UniProtKB-UniRule"/>
</dbReference>
<evidence type="ECO:0000313" key="8">
    <source>
        <dbReference type="Proteomes" id="UP000054783"/>
    </source>
</evidence>
<dbReference type="AlphaFoldDB" id="A0A0V0Z6K5"/>
<keyword evidence="3 4" id="KW-0472">Membrane</keyword>
<comment type="caution">
    <text evidence="7">The sequence shown here is derived from an EMBL/GenBank/DDBJ whole genome shotgun (WGS) entry which is preliminary data.</text>
</comment>
<dbReference type="OrthoDB" id="1792at2759"/>
<evidence type="ECO:0000313" key="7">
    <source>
        <dbReference type="EMBL" id="KRY08128.1"/>
    </source>
</evidence>
<evidence type="ECO:0000256" key="1">
    <source>
        <dbReference type="ARBA" id="ARBA00009250"/>
    </source>
</evidence>
<dbReference type="GO" id="GO:0033263">
    <property type="term" value="C:CORVET complex"/>
    <property type="evidence" value="ECO:0007669"/>
    <property type="project" value="UniProtKB-UniRule"/>
</dbReference>
<feature type="domain" description="Vps16 C-terminal" evidence="5">
    <location>
        <begin position="551"/>
        <end position="880"/>
    </location>
</feature>
<dbReference type="Proteomes" id="UP000054783">
    <property type="component" value="Unassembled WGS sequence"/>
</dbReference>
<dbReference type="Pfam" id="PF04840">
    <property type="entry name" value="Vps16_C"/>
    <property type="match status" value="1"/>
</dbReference>
<comment type="function">
    <text evidence="3">Plays a role in vesicle-mediated protein trafficking to lysosomal compartments including the endocytic membrane transport and autophagic pathways. Believed to act as a core component of the putative HOPS and CORVET endosomal tethering complexes.</text>
</comment>
<feature type="domain" description="Vps16 N-terminal" evidence="6">
    <location>
        <begin position="49"/>
        <end position="452"/>
    </location>
</feature>
<keyword evidence="4" id="KW-1133">Transmembrane helix</keyword>
<comment type="similarity">
    <text evidence="1 3">Belongs to the VPS16 family.</text>
</comment>
<dbReference type="InterPro" id="IPR006925">
    <property type="entry name" value="Vps16_C"/>
</dbReference>
<organism evidence="7 8">
    <name type="scientific">Trichinella patagoniensis</name>
    <dbReference type="NCBI Taxonomy" id="990121"/>
    <lineage>
        <taxon>Eukaryota</taxon>
        <taxon>Metazoa</taxon>
        <taxon>Ecdysozoa</taxon>
        <taxon>Nematoda</taxon>
        <taxon>Enoplea</taxon>
        <taxon>Dorylaimia</taxon>
        <taxon>Trichinellida</taxon>
        <taxon>Trichinellidae</taxon>
        <taxon>Trichinella</taxon>
    </lineage>
</organism>
<feature type="transmembrane region" description="Helical" evidence="4">
    <location>
        <begin position="7"/>
        <end position="29"/>
    </location>
</feature>
<keyword evidence="3" id="KW-0458">Lysosome</keyword>
<protein>
    <recommendedName>
        <fullName evidence="2 3">Vacuolar protein sorting-associated protein 16 homolog</fullName>
    </recommendedName>
</protein>
<gene>
    <name evidence="7" type="primary">VPS16</name>
    <name evidence="7" type="ORF">T12_9935</name>
</gene>
<proteinExistence type="inferred from homology"/>
<dbReference type="PANTHER" id="PTHR12811">
    <property type="entry name" value="VACUOLAR PROTEIN SORTING VPS16"/>
    <property type="match status" value="1"/>
</dbReference>
<dbReference type="InterPro" id="IPR006926">
    <property type="entry name" value="Vps16_N"/>
</dbReference>
<evidence type="ECO:0000256" key="3">
    <source>
        <dbReference type="PIRNR" id="PIRNR007949"/>
    </source>
</evidence>
<dbReference type="Gene3D" id="1.10.150.780">
    <property type="entry name" value="Vps16, C-terminal region"/>
    <property type="match status" value="1"/>
</dbReference>
<dbReference type="InterPro" id="IPR016534">
    <property type="entry name" value="VPS16"/>
</dbReference>
<dbReference type="STRING" id="990121.A0A0V0Z6K5"/>
<sequence>MYLIFEIYWYCLFSAVFVFLLTDLFRVIMKFYKFVNHCCFLFRLMFCQTADWFPLGTETFQKLKIYDLTWNIGKFNLNEYAACSYGGNIAILNDDAETRRKYVELYNPSGKFISKFIWRSDDLLYMNWTRAEDLICVQSSGKVSVYSQSGEEKLRNQFNMGKEALEMKIISCQAFHSFGNATGLAVLCRTLRFYLVNDVEQTKLWRTREVHGKSTIPSCWVVISKERQTKVLCAFDNEIYVLSRELASEQIIPPFTTPVRKYTSVILSPDKEKLAFMSDESLVQICSSDFKIFHCEFFCTPFVMPCSFCWCTDFAIFVGEGNSYSLTGLVNDTMNFSCDDSSFAVCQEPDGLRIYSRNKHEFIRCVNKSAVEIFRVGSLSPAAFLVVAHAEYTANNYKAFEYIRLILDQLPDAIQTCIEAATHFFDPSIQKRLLLAASFGKSFVPTAEVDAYTNACRTLRILNAIREMNFAMPISYLQLKSLTLPNLINRLIAREQYPLAVSCCRCLRLDSGIGVNRVVMHWASKIVCDKSISDERIADRIKEKSTEFPDISFASIAEIAAQHKRMDLATKMDIQLLNYEKNLERQVFMLMKLNRNEKALSKAAQSKDPELIYSVILHLRESFEKISDLSLIMRNFPIPFTLYKSLKCQIIIFVREISADNFRFLLEETDDFIGQALYHLKASNAPVFDITDKVETLQLAEKCFRIAKENFCVSQLCDNIKLLKLQEELAEKFNDSSSLVDCSLQETIEWLICANEWNYVEMAKKEFKISDRQLCWWKMRALAKTSRWQDLENFAKHKKPLIGYLLYKLTLTNSAFEPFIEECMKYGNREEARKYFSKVTADDRLEALIILKNYESAANLAIQQRNEEALNRILSLCSVNKLPEYDAILSLKKQWKKQKK</sequence>
<name>A0A0V0Z6K5_9BILA</name>
<dbReference type="InterPro" id="IPR036322">
    <property type="entry name" value="WD40_repeat_dom_sf"/>
</dbReference>
<keyword evidence="4" id="KW-0812">Transmembrane</keyword>